<feature type="compositionally biased region" description="Low complexity" evidence="1">
    <location>
        <begin position="110"/>
        <end position="119"/>
    </location>
</feature>
<gene>
    <name evidence="3" type="ORF">I79_001998</name>
</gene>
<protein>
    <submittedName>
        <fullName evidence="3">CAP-Gly domain-containing linker protein 4</fullName>
    </submittedName>
</protein>
<dbReference type="STRING" id="10029.G3GW81"/>
<feature type="domain" description="CAP-Gly" evidence="2">
    <location>
        <begin position="285"/>
        <end position="327"/>
    </location>
</feature>
<organism evidence="3 4">
    <name type="scientific">Cricetulus griseus</name>
    <name type="common">Chinese hamster</name>
    <name type="synonym">Cricetulus barabensis griseus</name>
    <dbReference type="NCBI Taxonomy" id="10029"/>
    <lineage>
        <taxon>Eukaryota</taxon>
        <taxon>Metazoa</taxon>
        <taxon>Chordata</taxon>
        <taxon>Craniata</taxon>
        <taxon>Vertebrata</taxon>
        <taxon>Euteleostomi</taxon>
        <taxon>Mammalia</taxon>
        <taxon>Eutheria</taxon>
        <taxon>Euarchontoglires</taxon>
        <taxon>Glires</taxon>
        <taxon>Rodentia</taxon>
        <taxon>Myomorpha</taxon>
        <taxon>Muroidea</taxon>
        <taxon>Cricetidae</taxon>
        <taxon>Cricetinae</taxon>
        <taxon>Cricetulus</taxon>
    </lineage>
</organism>
<proteinExistence type="predicted"/>
<dbReference type="GO" id="GO:0005634">
    <property type="term" value="C:nucleus"/>
    <property type="evidence" value="ECO:0007669"/>
    <property type="project" value="TreeGrafter"/>
</dbReference>
<dbReference type="GO" id="GO:0031122">
    <property type="term" value="P:cytoplasmic microtubule organization"/>
    <property type="evidence" value="ECO:0007669"/>
    <property type="project" value="TreeGrafter"/>
</dbReference>
<dbReference type="SUPFAM" id="SSF74924">
    <property type="entry name" value="Cap-Gly domain"/>
    <property type="match status" value="3"/>
</dbReference>
<evidence type="ECO:0000313" key="3">
    <source>
        <dbReference type="EMBL" id="EGV98323.1"/>
    </source>
</evidence>
<dbReference type="PROSITE" id="PS00845">
    <property type="entry name" value="CAP_GLY_1"/>
    <property type="match status" value="2"/>
</dbReference>
<dbReference type="GO" id="GO:0035371">
    <property type="term" value="C:microtubule plus-end"/>
    <property type="evidence" value="ECO:0007669"/>
    <property type="project" value="TreeGrafter"/>
</dbReference>
<dbReference type="InParanoid" id="G3GW81"/>
<dbReference type="GO" id="GO:0005938">
    <property type="term" value="C:cell cortex"/>
    <property type="evidence" value="ECO:0007669"/>
    <property type="project" value="TreeGrafter"/>
</dbReference>
<dbReference type="SMART" id="SM01052">
    <property type="entry name" value="CAP_GLY"/>
    <property type="match status" value="3"/>
</dbReference>
<accession>G3GW81</accession>
<feature type="region of interest" description="Disordered" evidence="1">
    <location>
        <begin position="107"/>
        <end position="162"/>
    </location>
</feature>
<dbReference type="InterPro" id="IPR036859">
    <property type="entry name" value="CAP-Gly_dom_sf"/>
</dbReference>
<dbReference type="GlyGen" id="G3GW81">
    <property type="glycosylation" value="1 site"/>
</dbReference>
<dbReference type="Pfam" id="PF01302">
    <property type="entry name" value="CAP_GLY"/>
    <property type="match status" value="3"/>
</dbReference>
<dbReference type="FunFam" id="2.30.30.190:FF:000012">
    <property type="entry name" value="CAP-Gly domain-containing linker protein 4 isoform X1"/>
    <property type="match status" value="1"/>
</dbReference>
<dbReference type="Gene3D" id="2.30.30.190">
    <property type="entry name" value="CAP Gly-rich-like domain"/>
    <property type="match status" value="3"/>
</dbReference>
<reference evidence="4" key="1">
    <citation type="journal article" date="2011" name="Nat. Biotechnol.">
        <title>The genomic sequence of the Chinese hamster ovary (CHO)-K1 cell line.</title>
        <authorList>
            <person name="Xu X."/>
            <person name="Nagarajan H."/>
            <person name="Lewis N.E."/>
            <person name="Pan S."/>
            <person name="Cai Z."/>
            <person name="Liu X."/>
            <person name="Chen W."/>
            <person name="Xie M."/>
            <person name="Wang W."/>
            <person name="Hammond S."/>
            <person name="Andersen M.R."/>
            <person name="Neff N."/>
            <person name="Passarelli B."/>
            <person name="Koh W."/>
            <person name="Fan H.C."/>
            <person name="Wang J."/>
            <person name="Gui Y."/>
            <person name="Lee K.H."/>
            <person name="Betenbaugh M.J."/>
            <person name="Quake S.R."/>
            <person name="Famili I."/>
            <person name="Palsson B.O."/>
            <person name="Wang J."/>
        </authorList>
    </citation>
    <scope>NUCLEOTIDE SEQUENCE [LARGE SCALE GENOMIC DNA]</scope>
    <source>
        <strain evidence="4">CHO K1 cell line</strain>
    </source>
</reference>
<feature type="compositionally biased region" description="Low complexity" evidence="1">
    <location>
        <begin position="134"/>
        <end position="149"/>
    </location>
</feature>
<dbReference type="InterPro" id="IPR000938">
    <property type="entry name" value="CAP-Gly_domain"/>
</dbReference>
<dbReference type="FunFam" id="2.30.30.190:FF:000005">
    <property type="entry name" value="CAP-Gly domain containing linker protein 3"/>
    <property type="match status" value="2"/>
</dbReference>
<dbReference type="AlphaFoldDB" id="G3GW81"/>
<dbReference type="EMBL" id="JH000049">
    <property type="protein sequence ID" value="EGV98323.1"/>
    <property type="molecule type" value="Genomic_DNA"/>
</dbReference>
<feature type="domain" description="CAP-Gly" evidence="2">
    <location>
        <begin position="192"/>
        <end position="234"/>
    </location>
</feature>
<evidence type="ECO:0000313" key="4">
    <source>
        <dbReference type="Proteomes" id="UP000001075"/>
    </source>
</evidence>
<dbReference type="Proteomes" id="UP000001075">
    <property type="component" value="Unassembled WGS sequence"/>
</dbReference>
<dbReference type="PANTHER" id="PTHR18916:SF32">
    <property type="entry name" value="CAP-GLY DOMAIN-CONTAINING LINKER PROTEIN 4"/>
    <property type="match status" value="1"/>
</dbReference>
<dbReference type="FunCoup" id="G3GW81">
    <property type="interactions" value="945"/>
</dbReference>
<dbReference type="PANTHER" id="PTHR18916">
    <property type="entry name" value="DYNACTIN 1-RELATED MICROTUBULE-BINDING"/>
    <property type="match status" value="1"/>
</dbReference>
<name>G3GW81_CRIGR</name>
<dbReference type="GO" id="GO:0051010">
    <property type="term" value="F:microtubule plus-end binding"/>
    <property type="evidence" value="ECO:0007669"/>
    <property type="project" value="TreeGrafter"/>
</dbReference>
<evidence type="ECO:0000259" key="2">
    <source>
        <dbReference type="PROSITE" id="PS50245"/>
    </source>
</evidence>
<dbReference type="PROSITE" id="PS50245">
    <property type="entry name" value="CAP_GLY_2"/>
    <property type="match status" value="3"/>
</dbReference>
<feature type="domain" description="CAP-Gly" evidence="2">
    <location>
        <begin position="67"/>
        <end position="113"/>
    </location>
</feature>
<evidence type="ECO:0000256" key="1">
    <source>
        <dbReference type="SAM" id="MobiDB-lite"/>
    </source>
</evidence>
<sequence length="346" mass="36777">MADAAATAKEIKQMLLDAAPLSCAIPKAALPNCDHVTSKAMLTCLGLKLGDRVVIAGQKVGTLRFCGTTEFASGQWAGIELDEPEGKNNGSVGRVQYFKCAPKYVTQPGSISSSSSTSSLDRKQSHPKKLATMSSSGKKTLSKSPSLPSRASAGLNSSAPSTANNICREGELRLGERVLVVGQRVGTIKFFGTTNFAPGYWYGIELEKPHGKNDGSVGGVQYFSCSPRYGIFAPPSRVQRSKTTLRRSWSSSTTAGGLEGTAKLHEGSQVLLTSSNEMATVRYVGPTDFASGIWLGLELRSAKGKNDGAVGDKRYFTCKPNYGVLVRPSRVTYRGINGSKLVDDSC</sequence>